<name>A0A1A2T5X9_MYCNT</name>
<reference evidence="1 2" key="1">
    <citation type="submission" date="2016-06" db="EMBL/GenBank/DDBJ databases">
        <authorList>
            <person name="Kjaerup R.B."/>
            <person name="Dalgaard T.S."/>
            <person name="Juul-Madsen H.R."/>
        </authorList>
    </citation>
    <scope>NUCLEOTIDE SEQUENCE [LARGE SCALE GENOMIC DNA]</scope>
    <source>
        <strain evidence="1 2">E152</strain>
    </source>
</reference>
<sequence length="67" mass="7215">MLRRAAGDNPLWDGTGWYDDALVRITWWTGNPSVNAAVPGVKFDLGTTALRSEADAGRVGILMALRA</sequence>
<organism evidence="1 2">
    <name type="scientific">Mycobacterium mantenii</name>
    <dbReference type="NCBI Taxonomy" id="560555"/>
    <lineage>
        <taxon>Bacteria</taxon>
        <taxon>Bacillati</taxon>
        <taxon>Actinomycetota</taxon>
        <taxon>Actinomycetes</taxon>
        <taxon>Mycobacteriales</taxon>
        <taxon>Mycobacteriaceae</taxon>
        <taxon>Mycobacterium</taxon>
        <taxon>Mycobacterium avium complex (MAC)</taxon>
    </lineage>
</organism>
<dbReference type="AlphaFoldDB" id="A0A1A2T5X9"/>
<dbReference type="OrthoDB" id="4555743at2"/>
<dbReference type="Proteomes" id="UP000092389">
    <property type="component" value="Unassembled WGS sequence"/>
</dbReference>
<dbReference type="EMBL" id="LZJU01000130">
    <property type="protein sequence ID" value="OBH71805.1"/>
    <property type="molecule type" value="Genomic_DNA"/>
</dbReference>
<accession>A0A1A2TTH7</accession>
<accession>A0A1A2T5X9</accession>
<evidence type="ECO:0000313" key="1">
    <source>
        <dbReference type="EMBL" id="OBH71805.1"/>
    </source>
</evidence>
<dbReference type="RefSeq" id="WP_067828268.1">
    <property type="nucleotide sequence ID" value="NZ_LZJP01000105.1"/>
</dbReference>
<proteinExistence type="predicted"/>
<protein>
    <submittedName>
        <fullName evidence="1">Uncharacterized protein</fullName>
    </submittedName>
</protein>
<comment type="caution">
    <text evidence="1">The sequence shown here is derived from an EMBL/GenBank/DDBJ whole genome shotgun (WGS) entry which is preliminary data.</text>
</comment>
<evidence type="ECO:0000313" key="2">
    <source>
        <dbReference type="Proteomes" id="UP000092389"/>
    </source>
</evidence>
<gene>
    <name evidence="1" type="ORF">A5683_26320</name>
</gene>